<keyword evidence="1 3" id="KW-0597">Phosphoprotein</keyword>
<proteinExistence type="predicted"/>
<dbReference type="Proteomes" id="UP000285575">
    <property type="component" value="Unassembled WGS sequence"/>
</dbReference>
<dbReference type="InterPro" id="IPR058245">
    <property type="entry name" value="NreC/VraR/RcsB-like_REC"/>
</dbReference>
<comment type="caution">
    <text evidence="6">The sequence shown here is derived from an EMBL/GenBank/DDBJ whole genome shotgun (WGS) entry which is preliminary data.</text>
</comment>
<evidence type="ECO:0000259" key="5">
    <source>
        <dbReference type="PROSITE" id="PS50110"/>
    </source>
</evidence>
<dbReference type="RefSeq" id="WP_128226879.1">
    <property type="nucleotide sequence ID" value="NZ_SACR01000001.1"/>
</dbReference>
<dbReference type="SUPFAM" id="SSF46894">
    <property type="entry name" value="C-terminal effector domain of the bipartite response regulators"/>
    <property type="match status" value="1"/>
</dbReference>
<feature type="domain" description="HTH luxR-type" evidence="4">
    <location>
        <begin position="159"/>
        <end position="224"/>
    </location>
</feature>
<dbReference type="SUPFAM" id="SSF52172">
    <property type="entry name" value="CheY-like"/>
    <property type="match status" value="1"/>
</dbReference>
<evidence type="ECO:0000256" key="2">
    <source>
        <dbReference type="ARBA" id="ARBA00023125"/>
    </source>
</evidence>
<dbReference type="PROSITE" id="PS50043">
    <property type="entry name" value="HTH_LUXR_2"/>
    <property type="match status" value="1"/>
</dbReference>
<dbReference type="AlphaFoldDB" id="A0A437RRJ4"/>
<dbReference type="InterPro" id="IPR016032">
    <property type="entry name" value="Sig_transdc_resp-reg_C-effctor"/>
</dbReference>
<feature type="domain" description="Response regulatory" evidence="5">
    <location>
        <begin position="10"/>
        <end position="127"/>
    </location>
</feature>
<dbReference type="Pfam" id="PF00072">
    <property type="entry name" value="Response_reg"/>
    <property type="match status" value="1"/>
</dbReference>
<dbReference type="GO" id="GO:0000160">
    <property type="term" value="P:phosphorelay signal transduction system"/>
    <property type="evidence" value="ECO:0007669"/>
    <property type="project" value="InterPro"/>
</dbReference>
<evidence type="ECO:0000256" key="1">
    <source>
        <dbReference type="ARBA" id="ARBA00022553"/>
    </source>
</evidence>
<dbReference type="InterPro" id="IPR001789">
    <property type="entry name" value="Sig_transdc_resp-reg_receiver"/>
</dbReference>
<dbReference type="EMBL" id="SACR01000001">
    <property type="protein sequence ID" value="RVU49242.1"/>
    <property type="molecule type" value="Genomic_DNA"/>
</dbReference>
<name>A0A437RRJ4_9BURK</name>
<keyword evidence="7" id="KW-1185">Reference proteome</keyword>
<evidence type="ECO:0000313" key="7">
    <source>
        <dbReference type="Proteomes" id="UP000285575"/>
    </source>
</evidence>
<gene>
    <name evidence="6" type="ORF">EOE66_01305</name>
</gene>
<evidence type="ECO:0000313" key="6">
    <source>
        <dbReference type="EMBL" id="RVU49242.1"/>
    </source>
</evidence>
<dbReference type="Gene3D" id="1.10.10.10">
    <property type="entry name" value="Winged helix-like DNA-binding domain superfamily/Winged helix DNA-binding domain"/>
    <property type="match status" value="1"/>
</dbReference>
<dbReference type="SMART" id="SM00448">
    <property type="entry name" value="REC"/>
    <property type="match status" value="1"/>
</dbReference>
<dbReference type="InterPro" id="IPR011006">
    <property type="entry name" value="CheY-like_superfamily"/>
</dbReference>
<sequence>MNSPTNPAGSVLLADDHGLVRHGLQLLIAEVMPQLRVQLAGSLAETLQALQTSGRFDLVLLDLTLSDVHGLAGLHRLREDFPYVPVVILSAQDDRDTVLAALDGGAMGFISKAASPAELKDALLHVLVEHRIHLPQSVSGGMAALPSMGADGGGGRALAELSALGLTERQIEVLGYVVQGLRNKEIARLLDRSEVVVKKHVTATLQALGAPNRTKLLVLLSQRGYRVPSMRAGAAPADD</sequence>
<dbReference type="InterPro" id="IPR051015">
    <property type="entry name" value="EvgA-like"/>
</dbReference>
<reference evidence="6 7" key="1">
    <citation type="submission" date="2019-01" db="EMBL/GenBank/DDBJ databases">
        <authorList>
            <person name="Chen W.-M."/>
        </authorList>
    </citation>
    <scope>NUCLEOTIDE SEQUENCE [LARGE SCALE GENOMIC DNA]</scope>
    <source>
        <strain evidence="6 7">KYPY4</strain>
    </source>
</reference>
<dbReference type="Pfam" id="PF00196">
    <property type="entry name" value="GerE"/>
    <property type="match status" value="1"/>
</dbReference>
<dbReference type="PROSITE" id="PS50110">
    <property type="entry name" value="RESPONSE_REGULATORY"/>
    <property type="match status" value="1"/>
</dbReference>
<accession>A0A437RRJ4</accession>
<organism evidence="6 7">
    <name type="scientific">Rubrivivax rivuli</name>
    <dbReference type="NCBI Taxonomy" id="1862385"/>
    <lineage>
        <taxon>Bacteria</taxon>
        <taxon>Pseudomonadati</taxon>
        <taxon>Pseudomonadota</taxon>
        <taxon>Betaproteobacteria</taxon>
        <taxon>Burkholderiales</taxon>
        <taxon>Sphaerotilaceae</taxon>
        <taxon>Rubrivivax</taxon>
    </lineage>
</organism>
<dbReference type="CDD" id="cd17535">
    <property type="entry name" value="REC_NarL-like"/>
    <property type="match status" value="1"/>
</dbReference>
<dbReference type="InterPro" id="IPR036388">
    <property type="entry name" value="WH-like_DNA-bd_sf"/>
</dbReference>
<evidence type="ECO:0000256" key="3">
    <source>
        <dbReference type="PROSITE-ProRule" id="PRU00169"/>
    </source>
</evidence>
<dbReference type="GO" id="GO:0006355">
    <property type="term" value="P:regulation of DNA-templated transcription"/>
    <property type="evidence" value="ECO:0007669"/>
    <property type="project" value="InterPro"/>
</dbReference>
<feature type="modified residue" description="4-aspartylphosphate" evidence="3">
    <location>
        <position position="62"/>
    </location>
</feature>
<keyword evidence="2" id="KW-0238">DNA-binding</keyword>
<dbReference type="PANTHER" id="PTHR45566:SF2">
    <property type="entry name" value="NARL SUBFAMILY"/>
    <property type="match status" value="1"/>
</dbReference>
<dbReference type="CDD" id="cd06170">
    <property type="entry name" value="LuxR_C_like"/>
    <property type="match status" value="1"/>
</dbReference>
<dbReference type="OrthoDB" id="3374006at2"/>
<evidence type="ECO:0000259" key="4">
    <source>
        <dbReference type="PROSITE" id="PS50043"/>
    </source>
</evidence>
<dbReference type="InterPro" id="IPR000792">
    <property type="entry name" value="Tscrpt_reg_LuxR_C"/>
</dbReference>
<dbReference type="GO" id="GO:0003677">
    <property type="term" value="F:DNA binding"/>
    <property type="evidence" value="ECO:0007669"/>
    <property type="project" value="UniProtKB-KW"/>
</dbReference>
<protein>
    <submittedName>
        <fullName evidence="6">Response regulator transcription factor</fullName>
    </submittedName>
</protein>
<dbReference type="Gene3D" id="3.40.50.2300">
    <property type="match status" value="1"/>
</dbReference>
<dbReference type="PANTHER" id="PTHR45566">
    <property type="entry name" value="HTH-TYPE TRANSCRIPTIONAL REGULATOR YHJB-RELATED"/>
    <property type="match status" value="1"/>
</dbReference>
<dbReference type="SMART" id="SM00421">
    <property type="entry name" value="HTH_LUXR"/>
    <property type="match status" value="1"/>
</dbReference>
<dbReference type="PRINTS" id="PR00038">
    <property type="entry name" value="HTHLUXR"/>
</dbReference>